<dbReference type="EMBL" id="JWZT01004873">
    <property type="protein sequence ID" value="KII62799.1"/>
    <property type="molecule type" value="Genomic_DNA"/>
</dbReference>
<keyword evidence="1" id="KW-0732">Signal</keyword>
<dbReference type="AlphaFoldDB" id="A0A0C2MEG6"/>
<proteinExistence type="predicted"/>
<dbReference type="InterPro" id="IPR036430">
    <property type="entry name" value="RNase_T2-like_sf"/>
</dbReference>
<dbReference type="Gene3D" id="3.90.730.10">
    <property type="entry name" value="Ribonuclease T2-like"/>
    <property type="match status" value="1"/>
</dbReference>
<dbReference type="Proteomes" id="UP000031668">
    <property type="component" value="Unassembled WGS sequence"/>
</dbReference>
<evidence type="ECO:0000256" key="1">
    <source>
        <dbReference type="SAM" id="SignalP"/>
    </source>
</evidence>
<protein>
    <submittedName>
        <fullName evidence="2">Uncharacterized protein</fullName>
    </submittedName>
</protein>
<evidence type="ECO:0000313" key="2">
    <source>
        <dbReference type="EMBL" id="KII62799.1"/>
    </source>
</evidence>
<feature type="chain" id="PRO_5002152242" evidence="1">
    <location>
        <begin position="20"/>
        <end position="176"/>
    </location>
</feature>
<gene>
    <name evidence="2" type="ORF">RF11_08975</name>
</gene>
<name>A0A0C2MEG6_THEKT</name>
<sequence>MVLVVYVGFFAMRVSFAYSAVCAYNFGDRKGNGYNKMLAELNIKISLHGEFSNQQKNESGEKCDKIDLSIIKNPRIWYSFKSETEHEFTDRLHKHECKRHRLDNEDSNAFMKRAINTCKELVGYLNTVYCRIDADKQLNVVKEVILQDKVRSRIRKNGCHKSYSVRDAVRTENKCF</sequence>
<reference evidence="2 3" key="1">
    <citation type="journal article" date="2014" name="Genome Biol. Evol.">
        <title>The genome of the myxosporean Thelohanellus kitauei shows adaptations to nutrient acquisition within its fish host.</title>
        <authorList>
            <person name="Yang Y."/>
            <person name="Xiong J."/>
            <person name="Zhou Z."/>
            <person name="Huo F."/>
            <person name="Miao W."/>
            <person name="Ran C."/>
            <person name="Liu Y."/>
            <person name="Zhang J."/>
            <person name="Feng J."/>
            <person name="Wang M."/>
            <person name="Wang M."/>
            <person name="Wang L."/>
            <person name="Yao B."/>
        </authorList>
    </citation>
    <scope>NUCLEOTIDE SEQUENCE [LARGE SCALE GENOMIC DNA]</scope>
    <source>
        <strain evidence="2">Wuqing</strain>
    </source>
</reference>
<comment type="caution">
    <text evidence="2">The sequence shown here is derived from an EMBL/GenBank/DDBJ whole genome shotgun (WGS) entry which is preliminary data.</text>
</comment>
<organism evidence="2 3">
    <name type="scientific">Thelohanellus kitauei</name>
    <name type="common">Myxosporean</name>
    <dbReference type="NCBI Taxonomy" id="669202"/>
    <lineage>
        <taxon>Eukaryota</taxon>
        <taxon>Metazoa</taxon>
        <taxon>Cnidaria</taxon>
        <taxon>Myxozoa</taxon>
        <taxon>Myxosporea</taxon>
        <taxon>Bivalvulida</taxon>
        <taxon>Platysporina</taxon>
        <taxon>Myxobolidae</taxon>
        <taxon>Thelohanellus</taxon>
    </lineage>
</organism>
<dbReference type="GO" id="GO:0003723">
    <property type="term" value="F:RNA binding"/>
    <property type="evidence" value="ECO:0007669"/>
    <property type="project" value="InterPro"/>
</dbReference>
<keyword evidence="3" id="KW-1185">Reference proteome</keyword>
<dbReference type="GO" id="GO:0033897">
    <property type="term" value="F:ribonuclease T2 activity"/>
    <property type="evidence" value="ECO:0007669"/>
    <property type="project" value="InterPro"/>
</dbReference>
<feature type="signal peptide" evidence="1">
    <location>
        <begin position="1"/>
        <end position="19"/>
    </location>
</feature>
<accession>A0A0C2MEG6</accession>
<evidence type="ECO:0000313" key="3">
    <source>
        <dbReference type="Proteomes" id="UP000031668"/>
    </source>
</evidence>